<sequence>MSFQDIEAGRPLNSRRAGYTGVKQQDPTQEIASGIFQINTAVSTFQVVSCQLFSHFIGNSPGLFIYRVLRL</sequence>
<dbReference type="Proteomes" id="UP001056120">
    <property type="component" value="Linkage Group LG01"/>
</dbReference>
<reference evidence="1 2" key="2">
    <citation type="journal article" date="2022" name="Mol. Ecol. Resour.">
        <title>The genomes of chicory, endive, great burdock and yacon provide insights into Asteraceae paleo-polyploidization history and plant inulin production.</title>
        <authorList>
            <person name="Fan W."/>
            <person name="Wang S."/>
            <person name="Wang H."/>
            <person name="Wang A."/>
            <person name="Jiang F."/>
            <person name="Liu H."/>
            <person name="Zhao H."/>
            <person name="Xu D."/>
            <person name="Zhang Y."/>
        </authorList>
    </citation>
    <scope>NUCLEOTIDE SEQUENCE [LARGE SCALE GENOMIC DNA]</scope>
    <source>
        <strain evidence="2">cv. Yunnan</strain>
        <tissue evidence="1">Leaves</tissue>
    </source>
</reference>
<name>A0ACB9K9Q3_9ASTR</name>
<evidence type="ECO:0000313" key="1">
    <source>
        <dbReference type="EMBL" id="KAI3828958.1"/>
    </source>
</evidence>
<comment type="caution">
    <text evidence="1">The sequence shown here is derived from an EMBL/GenBank/DDBJ whole genome shotgun (WGS) entry which is preliminary data.</text>
</comment>
<dbReference type="EMBL" id="CM042018">
    <property type="protein sequence ID" value="KAI3828958.1"/>
    <property type="molecule type" value="Genomic_DNA"/>
</dbReference>
<gene>
    <name evidence="1" type="ORF">L1987_03070</name>
</gene>
<reference evidence="2" key="1">
    <citation type="journal article" date="2022" name="Mol. Ecol. Resour.">
        <title>The genomes of chicory, endive, great burdock and yacon provide insights into Asteraceae palaeo-polyploidization history and plant inulin production.</title>
        <authorList>
            <person name="Fan W."/>
            <person name="Wang S."/>
            <person name="Wang H."/>
            <person name="Wang A."/>
            <person name="Jiang F."/>
            <person name="Liu H."/>
            <person name="Zhao H."/>
            <person name="Xu D."/>
            <person name="Zhang Y."/>
        </authorList>
    </citation>
    <scope>NUCLEOTIDE SEQUENCE [LARGE SCALE GENOMIC DNA]</scope>
    <source>
        <strain evidence="2">cv. Yunnan</strain>
    </source>
</reference>
<organism evidence="1 2">
    <name type="scientific">Smallanthus sonchifolius</name>
    <dbReference type="NCBI Taxonomy" id="185202"/>
    <lineage>
        <taxon>Eukaryota</taxon>
        <taxon>Viridiplantae</taxon>
        <taxon>Streptophyta</taxon>
        <taxon>Embryophyta</taxon>
        <taxon>Tracheophyta</taxon>
        <taxon>Spermatophyta</taxon>
        <taxon>Magnoliopsida</taxon>
        <taxon>eudicotyledons</taxon>
        <taxon>Gunneridae</taxon>
        <taxon>Pentapetalae</taxon>
        <taxon>asterids</taxon>
        <taxon>campanulids</taxon>
        <taxon>Asterales</taxon>
        <taxon>Asteraceae</taxon>
        <taxon>Asteroideae</taxon>
        <taxon>Heliantheae alliance</taxon>
        <taxon>Millerieae</taxon>
        <taxon>Smallanthus</taxon>
    </lineage>
</organism>
<keyword evidence="2" id="KW-1185">Reference proteome</keyword>
<accession>A0ACB9K9Q3</accession>
<protein>
    <submittedName>
        <fullName evidence="1">Uncharacterized protein</fullName>
    </submittedName>
</protein>
<evidence type="ECO:0000313" key="2">
    <source>
        <dbReference type="Proteomes" id="UP001056120"/>
    </source>
</evidence>
<proteinExistence type="predicted"/>